<evidence type="ECO:0000313" key="1">
    <source>
        <dbReference type="Proteomes" id="UP000887561"/>
    </source>
</evidence>
<proteinExistence type="predicted"/>
<organism evidence="1 2">
    <name type="scientific">Meloidogyne javanica</name>
    <name type="common">Root-knot nematode worm</name>
    <dbReference type="NCBI Taxonomy" id="6303"/>
    <lineage>
        <taxon>Eukaryota</taxon>
        <taxon>Metazoa</taxon>
        <taxon>Ecdysozoa</taxon>
        <taxon>Nematoda</taxon>
        <taxon>Chromadorea</taxon>
        <taxon>Rhabditida</taxon>
        <taxon>Tylenchina</taxon>
        <taxon>Tylenchomorpha</taxon>
        <taxon>Tylenchoidea</taxon>
        <taxon>Meloidogynidae</taxon>
        <taxon>Meloidogyninae</taxon>
        <taxon>Meloidogyne</taxon>
        <taxon>Meloidogyne incognita group</taxon>
    </lineage>
</organism>
<evidence type="ECO:0000313" key="2">
    <source>
        <dbReference type="WBParaSite" id="scaffold6267_cov294.g10654"/>
    </source>
</evidence>
<protein>
    <submittedName>
        <fullName evidence="2">Uncharacterized protein</fullName>
    </submittedName>
</protein>
<keyword evidence="1" id="KW-1185">Reference proteome</keyword>
<accession>A0A915N223</accession>
<dbReference type="Proteomes" id="UP000887561">
    <property type="component" value="Unplaced"/>
</dbReference>
<dbReference type="WBParaSite" id="scaffold6267_cov294.g10654">
    <property type="protein sequence ID" value="scaffold6267_cov294.g10654"/>
    <property type="gene ID" value="scaffold6267_cov294.g10654"/>
</dbReference>
<name>A0A915N223_MELJA</name>
<sequence>MDRNTLHINGTNALDFLQALSGKNLISKIREQSKVDKDYFEERVNGAWLEDYLGVLALNIDLGIEVPEMNRDIAFGMLYRRDYPVKCRDGKVEDLFVVK</sequence>
<dbReference type="AlphaFoldDB" id="A0A915N223"/>
<reference evidence="2" key="1">
    <citation type="submission" date="2022-11" db="UniProtKB">
        <authorList>
            <consortium name="WormBaseParasite"/>
        </authorList>
    </citation>
    <scope>IDENTIFICATION</scope>
</reference>